<evidence type="ECO:0000256" key="4">
    <source>
        <dbReference type="ARBA" id="ARBA00022729"/>
    </source>
</evidence>
<comment type="catalytic activity">
    <reaction evidence="1">
        <text>Hydrolysis of terminal, non-reducing beta-D-glucosyl residues with release of beta-D-glucose.</text>
        <dbReference type="EC" id="3.2.1.21"/>
    </reaction>
</comment>
<sequence length="786" mass="85397">MKVKSFRIATVVASCLFLSSGDAYDIIRKRDAVNATYKNPSASIDARVSDLLSRMTIEEKTAQLIQGDISNWINTTTNAFNYSGLVNNMARRAGQFYVGYPIDKSWISDGIRKAQEYIVQNTTLGIPALVQTEGIHGVLVGNATIFNSPIAHACSWEPELIEEMAEVIAVESLALGINQLFAPVVDLARELRFGRVEETYGEDPFLAGEFGYSYVKGVQAHNVSATVKHFAGFSAPEQGLNTGPVHGGERELRTTWLPSFKRAIIDAGAWSIMGAYHSYDGIPSIADHHLQEEILREEWGYQYWITSDAGATDRLCCSFKLCACKPIDKQSVTLMTLPAGNDVEMGGGSYNFELIPQLVSSGKLSIKTVDRAVARQLRAKFAMGLFEHPYRGISANATDSVIHSEEHVQLARKIETESIVLLENRNNTLPLSKSSKIAVIGPMADFVNLGDYVVYRSQYNPSASNPLQGIRNASTGTVTHAKGCERWSTDESGFPDAIAAANAADVAVVIVGTWSRDQNELWQGLNATTGEHVDVSSLNLVGAMKPLVKAIIDTGKPTVVVYSSGKPITEPWIASHASALVQQFYPGEQGGHALADVLFGDVNPSGRLAVSFPQDVGTLPVFYDYVNSGRGEKTDSGAILENGTLVFGHQYVLGSPQPTYEFGFGRSYSKFEYGAVSVSKSSVGSNDTVTVSVQVKNTSSRDGKEVVQVYVRDLIASVVVPNIELKGFKKVEIKSGETAEVSMELNVGNWGLWNRKMEYVVEKGEFVVFVGASSRDLRGNATVTVV</sequence>
<evidence type="ECO:0000313" key="12">
    <source>
        <dbReference type="EMBL" id="KAH7128542.1"/>
    </source>
</evidence>
<evidence type="ECO:0000256" key="8">
    <source>
        <dbReference type="ARBA" id="ARBA00023295"/>
    </source>
</evidence>
<dbReference type="GO" id="GO:0008422">
    <property type="term" value="F:beta-glucosidase activity"/>
    <property type="evidence" value="ECO:0007669"/>
    <property type="project" value="UniProtKB-EC"/>
</dbReference>
<dbReference type="InterPro" id="IPR026891">
    <property type="entry name" value="Fn3-like"/>
</dbReference>
<keyword evidence="8" id="KW-0326">Glycosidase</keyword>
<comment type="similarity">
    <text evidence="2">Belongs to the glycosyl hydrolase 3 family.</text>
</comment>
<organism evidence="12 13">
    <name type="scientific">Dendryphion nanum</name>
    <dbReference type="NCBI Taxonomy" id="256645"/>
    <lineage>
        <taxon>Eukaryota</taxon>
        <taxon>Fungi</taxon>
        <taxon>Dikarya</taxon>
        <taxon>Ascomycota</taxon>
        <taxon>Pezizomycotina</taxon>
        <taxon>Dothideomycetes</taxon>
        <taxon>Pleosporomycetidae</taxon>
        <taxon>Pleosporales</taxon>
        <taxon>Torulaceae</taxon>
        <taxon>Dendryphion</taxon>
    </lineage>
</organism>
<feature type="domain" description="Fibronectin type III-like" evidence="11">
    <location>
        <begin position="705"/>
        <end position="774"/>
    </location>
</feature>
<evidence type="ECO:0000313" key="13">
    <source>
        <dbReference type="Proteomes" id="UP000700596"/>
    </source>
</evidence>
<evidence type="ECO:0000256" key="5">
    <source>
        <dbReference type="ARBA" id="ARBA00022801"/>
    </source>
</evidence>
<dbReference type="InterPro" id="IPR001764">
    <property type="entry name" value="Glyco_hydro_3_N"/>
</dbReference>
<keyword evidence="5 12" id="KW-0378">Hydrolase</keyword>
<dbReference type="FunFam" id="2.60.40.10:FF:000495">
    <property type="entry name" value="Periplasmic beta-glucosidase"/>
    <property type="match status" value="1"/>
</dbReference>
<keyword evidence="6" id="KW-0325">Glycoprotein</keyword>
<keyword evidence="9" id="KW-0624">Polysaccharide degradation</keyword>
<dbReference type="OrthoDB" id="2123594at2759"/>
<dbReference type="EMBL" id="JAGMWT010000005">
    <property type="protein sequence ID" value="KAH7128542.1"/>
    <property type="molecule type" value="Genomic_DNA"/>
</dbReference>
<keyword evidence="7" id="KW-0119">Carbohydrate metabolism</keyword>
<evidence type="ECO:0000256" key="9">
    <source>
        <dbReference type="ARBA" id="ARBA00023326"/>
    </source>
</evidence>
<dbReference type="Pfam" id="PF00933">
    <property type="entry name" value="Glyco_hydro_3"/>
    <property type="match status" value="1"/>
</dbReference>
<evidence type="ECO:0000256" key="6">
    <source>
        <dbReference type="ARBA" id="ARBA00023180"/>
    </source>
</evidence>
<keyword evidence="4 10" id="KW-0732">Signal</keyword>
<evidence type="ECO:0000256" key="10">
    <source>
        <dbReference type="SAM" id="SignalP"/>
    </source>
</evidence>
<evidence type="ECO:0000259" key="11">
    <source>
        <dbReference type="SMART" id="SM01217"/>
    </source>
</evidence>
<proteinExistence type="inferred from homology"/>
<protein>
    <recommendedName>
        <fullName evidence="3">beta-glucosidase</fullName>
        <ecNumber evidence="3">3.2.1.21</ecNumber>
    </recommendedName>
</protein>
<dbReference type="FunFam" id="3.40.50.1700:FF:000009">
    <property type="entry name" value="Periplasmic beta-glucosidase"/>
    <property type="match status" value="1"/>
</dbReference>
<evidence type="ECO:0000256" key="7">
    <source>
        <dbReference type="ARBA" id="ARBA00023277"/>
    </source>
</evidence>
<dbReference type="InterPro" id="IPR036962">
    <property type="entry name" value="Glyco_hydro_3_N_sf"/>
</dbReference>
<dbReference type="Pfam" id="PF14310">
    <property type="entry name" value="Fn3-like"/>
    <property type="match status" value="1"/>
</dbReference>
<evidence type="ECO:0000256" key="1">
    <source>
        <dbReference type="ARBA" id="ARBA00000448"/>
    </source>
</evidence>
<dbReference type="GO" id="GO:0009251">
    <property type="term" value="P:glucan catabolic process"/>
    <property type="evidence" value="ECO:0007669"/>
    <property type="project" value="TreeGrafter"/>
</dbReference>
<dbReference type="Gene3D" id="3.20.20.300">
    <property type="entry name" value="Glycoside hydrolase, family 3, N-terminal domain"/>
    <property type="match status" value="1"/>
</dbReference>
<dbReference type="SUPFAM" id="SSF51445">
    <property type="entry name" value="(Trans)glycosidases"/>
    <property type="match status" value="1"/>
</dbReference>
<dbReference type="InterPro" id="IPR002772">
    <property type="entry name" value="Glyco_hydro_3_C"/>
</dbReference>
<dbReference type="InterPro" id="IPR051915">
    <property type="entry name" value="Cellulose_Degrad_GH3"/>
</dbReference>
<dbReference type="SUPFAM" id="SSF52279">
    <property type="entry name" value="Beta-D-glucan exohydrolase, C-terminal domain"/>
    <property type="match status" value="1"/>
</dbReference>
<dbReference type="Gene3D" id="2.60.40.10">
    <property type="entry name" value="Immunoglobulins"/>
    <property type="match status" value="1"/>
</dbReference>
<dbReference type="AlphaFoldDB" id="A0A9P9E0K2"/>
<evidence type="ECO:0000256" key="2">
    <source>
        <dbReference type="ARBA" id="ARBA00005336"/>
    </source>
</evidence>
<keyword evidence="13" id="KW-1185">Reference proteome</keyword>
<evidence type="ECO:0000256" key="3">
    <source>
        <dbReference type="ARBA" id="ARBA00012744"/>
    </source>
</evidence>
<dbReference type="PANTHER" id="PTHR30620:SF117">
    <property type="entry name" value="BETA-1,4-XYLOSIDASE (EUROFUNG)"/>
    <property type="match status" value="1"/>
</dbReference>
<dbReference type="InterPro" id="IPR017853">
    <property type="entry name" value="GH"/>
</dbReference>
<dbReference type="Gene3D" id="3.40.50.1700">
    <property type="entry name" value="Glycoside hydrolase family 3 C-terminal domain"/>
    <property type="match status" value="1"/>
</dbReference>
<dbReference type="InterPro" id="IPR013783">
    <property type="entry name" value="Ig-like_fold"/>
</dbReference>
<reference evidence="12" key="1">
    <citation type="journal article" date="2021" name="Nat. Commun.">
        <title>Genetic determinants of endophytism in the Arabidopsis root mycobiome.</title>
        <authorList>
            <person name="Mesny F."/>
            <person name="Miyauchi S."/>
            <person name="Thiergart T."/>
            <person name="Pickel B."/>
            <person name="Atanasova L."/>
            <person name="Karlsson M."/>
            <person name="Huettel B."/>
            <person name="Barry K.W."/>
            <person name="Haridas S."/>
            <person name="Chen C."/>
            <person name="Bauer D."/>
            <person name="Andreopoulos W."/>
            <person name="Pangilinan J."/>
            <person name="LaButti K."/>
            <person name="Riley R."/>
            <person name="Lipzen A."/>
            <person name="Clum A."/>
            <person name="Drula E."/>
            <person name="Henrissat B."/>
            <person name="Kohler A."/>
            <person name="Grigoriev I.V."/>
            <person name="Martin F.M."/>
            <person name="Hacquard S."/>
        </authorList>
    </citation>
    <scope>NUCLEOTIDE SEQUENCE</scope>
    <source>
        <strain evidence="12">MPI-CAGE-CH-0243</strain>
    </source>
</reference>
<gene>
    <name evidence="12" type="ORF">B0J11DRAFT_558024</name>
</gene>
<dbReference type="FunFam" id="3.20.20.300:FF:000007">
    <property type="entry name" value="Lysosomal beta glucosidase"/>
    <property type="match status" value="1"/>
</dbReference>
<dbReference type="EC" id="3.2.1.21" evidence="3"/>
<feature type="chain" id="PRO_5040313792" description="beta-glucosidase" evidence="10">
    <location>
        <begin position="24"/>
        <end position="786"/>
    </location>
</feature>
<dbReference type="Proteomes" id="UP000700596">
    <property type="component" value="Unassembled WGS sequence"/>
</dbReference>
<dbReference type="InterPro" id="IPR036881">
    <property type="entry name" value="Glyco_hydro_3_C_sf"/>
</dbReference>
<dbReference type="Pfam" id="PF01915">
    <property type="entry name" value="Glyco_hydro_3_C"/>
    <property type="match status" value="1"/>
</dbReference>
<accession>A0A9P9E0K2</accession>
<name>A0A9P9E0K2_9PLEO</name>
<dbReference type="PANTHER" id="PTHR30620">
    <property type="entry name" value="PERIPLASMIC BETA-GLUCOSIDASE-RELATED"/>
    <property type="match status" value="1"/>
</dbReference>
<comment type="caution">
    <text evidence="12">The sequence shown here is derived from an EMBL/GenBank/DDBJ whole genome shotgun (WGS) entry which is preliminary data.</text>
</comment>
<dbReference type="PRINTS" id="PR00133">
    <property type="entry name" value="GLHYDRLASE3"/>
</dbReference>
<feature type="signal peptide" evidence="10">
    <location>
        <begin position="1"/>
        <end position="23"/>
    </location>
</feature>
<dbReference type="SMART" id="SM01217">
    <property type="entry name" value="Fn3_like"/>
    <property type="match status" value="1"/>
</dbReference>